<comment type="similarity">
    <text evidence="1">Belongs to the enoyl-CoA hydratase/isomerase family.</text>
</comment>
<dbReference type="EMBL" id="JAKREW010000007">
    <property type="protein sequence ID" value="MCG7505400.1"/>
    <property type="molecule type" value="Genomic_DNA"/>
</dbReference>
<dbReference type="Proteomes" id="UP001201701">
    <property type="component" value="Unassembled WGS sequence"/>
</dbReference>
<evidence type="ECO:0000313" key="2">
    <source>
        <dbReference type="EMBL" id="MCG7505400.1"/>
    </source>
</evidence>
<dbReference type="PANTHER" id="PTHR43113">
    <property type="entry name" value="NUCLEOSIDE-DIPHOSPHATE-SUGAR EPIMERASE"/>
    <property type="match status" value="1"/>
</dbReference>
<evidence type="ECO:0000256" key="1">
    <source>
        <dbReference type="ARBA" id="ARBA00005254"/>
    </source>
</evidence>
<reference evidence="2 3" key="1">
    <citation type="submission" date="2022-02" db="EMBL/GenBank/DDBJ databases">
        <title>Draft genome sequence of Mezorhizobium retamae strain IRAMC:0171 isolated from Retama raetam nodules.</title>
        <authorList>
            <person name="Bengaied R."/>
            <person name="Sbissi I."/>
            <person name="Huber K."/>
            <person name="Ghodbane F."/>
            <person name="Nouioui I."/>
            <person name="Tarhouni M."/>
            <person name="Gtari M."/>
        </authorList>
    </citation>
    <scope>NUCLEOTIDE SEQUENCE [LARGE SCALE GENOMIC DNA]</scope>
    <source>
        <strain evidence="2 3">IRAMC:0171</strain>
    </source>
</reference>
<gene>
    <name evidence="2" type="ORF">L4923_10280</name>
</gene>
<dbReference type="Gene3D" id="1.10.12.10">
    <property type="entry name" value="Lyase 2-enoyl-coa Hydratase, Chain A, domain 2"/>
    <property type="match status" value="1"/>
</dbReference>
<name>A0ABS9QDA1_9HYPH</name>
<dbReference type="RefSeq" id="WP_239364414.1">
    <property type="nucleotide sequence ID" value="NZ_JAKREW010000007.1"/>
</dbReference>
<dbReference type="Gene3D" id="3.90.226.10">
    <property type="entry name" value="2-enoyl-CoA Hydratase, Chain A, domain 1"/>
    <property type="match status" value="1"/>
</dbReference>
<proteinExistence type="inferred from homology"/>
<comment type="caution">
    <text evidence="2">The sequence shown here is derived from an EMBL/GenBank/DDBJ whole genome shotgun (WGS) entry which is preliminary data.</text>
</comment>
<organism evidence="2 3">
    <name type="scientific">Mesorhizobium retamae</name>
    <dbReference type="NCBI Taxonomy" id="2912854"/>
    <lineage>
        <taxon>Bacteria</taxon>
        <taxon>Pseudomonadati</taxon>
        <taxon>Pseudomonadota</taxon>
        <taxon>Alphaproteobacteria</taxon>
        <taxon>Hyphomicrobiales</taxon>
        <taxon>Phyllobacteriaceae</taxon>
        <taxon>Mesorhizobium</taxon>
    </lineage>
</organism>
<dbReference type="InterPro" id="IPR029045">
    <property type="entry name" value="ClpP/crotonase-like_dom_sf"/>
</dbReference>
<keyword evidence="3" id="KW-1185">Reference proteome</keyword>
<dbReference type="InterPro" id="IPR014748">
    <property type="entry name" value="Enoyl-CoA_hydra_C"/>
</dbReference>
<dbReference type="PANTHER" id="PTHR43113:SF1">
    <property type="entry name" value="1,4-DIHYDROXY-2-NAPHTHOYL-COA SYNTHASE, PEROXISOMAL"/>
    <property type="match status" value="1"/>
</dbReference>
<dbReference type="InterPro" id="IPR001753">
    <property type="entry name" value="Enoyl-CoA_hydra/iso"/>
</dbReference>
<protein>
    <submittedName>
        <fullName evidence="2">Enoyl-CoA hydratase-related protein</fullName>
    </submittedName>
</protein>
<dbReference type="CDD" id="cd06558">
    <property type="entry name" value="crotonase-like"/>
    <property type="match status" value="1"/>
</dbReference>
<evidence type="ECO:0000313" key="3">
    <source>
        <dbReference type="Proteomes" id="UP001201701"/>
    </source>
</evidence>
<dbReference type="SUPFAM" id="SSF52096">
    <property type="entry name" value="ClpP/crotonase"/>
    <property type="match status" value="1"/>
</dbReference>
<dbReference type="Pfam" id="PF00378">
    <property type="entry name" value="ECH_1"/>
    <property type="match status" value="1"/>
</dbReference>
<sequence length="268" mass="29969">MITRKEPPYPIALPYTDIIYDVSDRIATITINRPKTLNAMTQHTIYELEHAFDAAEKDRNVGVIVLTGSGERAFCSGGDVNWEHDEGSEREHYDLNRIVVDCSKAVIARVNGYAIGGGNHLAYFCDITIAAEHAIFGQNGPRIGSPAGGYMVSHSANILGHKRAREMWLLCRRYTAAQMLDWGMVNAVVPLKDLDAEVRKWADELLAISPTCMKIVKASMRNHMDHVMETEMLDIVARVAPGYFQTGEQKEGTGAFLEKRKPNFDPFR</sequence>
<accession>A0ABS9QDA1</accession>